<evidence type="ECO:0000256" key="1">
    <source>
        <dbReference type="ARBA" id="ARBA00007905"/>
    </source>
</evidence>
<evidence type="ECO:0000256" key="3">
    <source>
        <dbReference type="ARBA" id="ARBA00023002"/>
    </source>
</evidence>
<sequence length="339" mass="37055">MSPLLSTKFLRFGTCAGVLKIMAAMTVGPTVTLNDKTTHPIVGYGTYKVGFIPASASAAVAGTAPADEAVSAADCVKQALEVGYRFLDCAEFYNNEEEVGKAIAASGVPRSDLYLASKVWTTTIYNGPDAVQAQLEKTLCDLGVDYLDLYCIHWPVPGKHVAAYKQLEAAQRAGLVRSIGLSNYAVEDFKELMESATVTPAINQIEINPFLYRRNTIDFFRAQGVTLQSYRALRDGKAFEDPTVVQIAAKHTRTPAQVLGRWCVQHGIIYIPKSVKAARMRENMQVLDWTLDEGDMTKLDGLTTPAALEAYRALYTKCVVRDTPDAGRTELVRTELTVG</sequence>
<reference evidence="8" key="1">
    <citation type="submission" date="2021-01" db="EMBL/GenBank/DDBJ databases">
        <authorList>
            <person name="Corre E."/>
            <person name="Pelletier E."/>
            <person name="Niang G."/>
            <person name="Scheremetjew M."/>
            <person name="Finn R."/>
            <person name="Kale V."/>
            <person name="Holt S."/>
            <person name="Cochrane G."/>
            <person name="Meng A."/>
            <person name="Brown T."/>
            <person name="Cohen L."/>
        </authorList>
    </citation>
    <scope>NUCLEOTIDE SEQUENCE</scope>
    <source>
        <strain evidence="8">PLY182g</strain>
    </source>
</reference>
<protein>
    <recommendedName>
        <fullName evidence="7">NADP-dependent oxidoreductase domain-containing protein</fullName>
    </recommendedName>
</protein>
<evidence type="ECO:0000256" key="2">
    <source>
        <dbReference type="ARBA" id="ARBA00022857"/>
    </source>
</evidence>
<feature type="active site" description="Proton donor" evidence="4">
    <location>
        <position position="93"/>
    </location>
</feature>
<accession>A0A7S0Q1Y8</accession>
<comment type="similarity">
    <text evidence="1">Belongs to the aldo/keto reductase family.</text>
</comment>
<dbReference type="SUPFAM" id="SSF51430">
    <property type="entry name" value="NAD(P)-linked oxidoreductase"/>
    <property type="match status" value="1"/>
</dbReference>
<dbReference type="PROSITE" id="PS00062">
    <property type="entry name" value="ALDOKETO_REDUCTASE_2"/>
    <property type="match status" value="1"/>
</dbReference>
<dbReference type="GO" id="GO:0016616">
    <property type="term" value="F:oxidoreductase activity, acting on the CH-OH group of donors, NAD or NADP as acceptor"/>
    <property type="evidence" value="ECO:0007669"/>
    <property type="project" value="UniProtKB-ARBA"/>
</dbReference>
<proteinExistence type="inferred from homology"/>
<feature type="site" description="Lowers pKa of active site Tyr" evidence="6">
    <location>
        <position position="118"/>
    </location>
</feature>
<name>A0A7S0Q1Y8_9EUKA</name>
<dbReference type="AlphaFoldDB" id="A0A7S0Q1Y8"/>
<organism evidence="8">
    <name type="scientific">Coccolithus braarudii</name>
    <dbReference type="NCBI Taxonomy" id="221442"/>
    <lineage>
        <taxon>Eukaryota</taxon>
        <taxon>Haptista</taxon>
        <taxon>Haptophyta</taxon>
        <taxon>Prymnesiophyceae</taxon>
        <taxon>Coccolithales</taxon>
        <taxon>Coccolithaceae</taxon>
        <taxon>Coccolithus</taxon>
    </lineage>
</organism>
<feature type="binding site" evidence="5">
    <location>
        <position position="153"/>
    </location>
    <ligand>
        <name>substrate</name>
    </ligand>
</feature>
<dbReference type="FunFam" id="3.20.20.100:FF:000002">
    <property type="entry name" value="2,5-diketo-D-gluconic acid reductase A"/>
    <property type="match status" value="1"/>
</dbReference>
<evidence type="ECO:0000313" key="8">
    <source>
        <dbReference type="EMBL" id="CAD8604973.1"/>
    </source>
</evidence>
<dbReference type="Pfam" id="PF00248">
    <property type="entry name" value="Aldo_ket_red"/>
    <property type="match status" value="1"/>
</dbReference>
<dbReference type="PANTHER" id="PTHR43827:SF3">
    <property type="entry name" value="NADP-DEPENDENT OXIDOREDUCTASE DOMAIN-CONTAINING PROTEIN"/>
    <property type="match status" value="1"/>
</dbReference>
<dbReference type="InterPro" id="IPR023210">
    <property type="entry name" value="NADP_OxRdtase_dom"/>
</dbReference>
<dbReference type="CDD" id="cd19071">
    <property type="entry name" value="AKR_AKR1-5-like"/>
    <property type="match status" value="1"/>
</dbReference>
<evidence type="ECO:0000259" key="7">
    <source>
        <dbReference type="Pfam" id="PF00248"/>
    </source>
</evidence>
<keyword evidence="2" id="KW-0521">NADP</keyword>
<evidence type="ECO:0000256" key="5">
    <source>
        <dbReference type="PIRSR" id="PIRSR000097-2"/>
    </source>
</evidence>
<dbReference type="PRINTS" id="PR00069">
    <property type="entry name" value="ALDKETRDTASE"/>
</dbReference>
<feature type="domain" description="NADP-dependent oxidoreductase" evidence="7">
    <location>
        <begin position="70"/>
        <end position="302"/>
    </location>
</feature>
<dbReference type="Gene3D" id="3.20.20.100">
    <property type="entry name" value="NADP-dependent oxidoreductase domain"/>
    <property type="match status" value="1"/>
</dbReference>
<dbReference type="PROSITE" id="PS00063">
    <property type="entry name" value="ALDOKETO_REDUCTASE_3"/>
    <property type="match status" value="1"/>
</dbReference>
<dbReference type="InterPro" id="IPR018170">
    <property type="entry name" value="Aldo/ket_reductase_CS"/>
</dbReference>
<keyword evidence="3" id="KW-0560">Oxidoreductase</keyword>
<dbReference type="InterPro" id="IPR036812">
    <property type="entry name" value="NAD(P)_OxRdtase_dom_sf"/>
</dbReference>
<dbReference type="EMBL" id="HBEY01017132">
    <property type="protein sequence ID" value="CAD8604973.1"/>
    <property type="molecule type" value="Transcribed_RNA"/>
</dbReference>
<dbReference type="InterPro" id="IPR020471">
    <property type="entry name" value="AKR"/>
</dbReference>
<evidence type="ECO:0000256" key="6">
    <source>
        <dbReference type="PIRSR" id="PIRSR000097-3"/>
    </source>
</evidence>
<gene>
    <name evidence="8" type="ORF">CPEL01642_LOCUS8308</name>
</gene>
<dbReference type="PIRSF" id="PIRSF000097">
    <property type="entry name" value="AKR"/>
    <property type="match status" value="1"/>
</dbReference>
<dbReference type="PANTHER" id="PTHR43827">
    <property type="entry name" value="2,5-DIKETO-D-GLUCONIC ACID REDUCTASE"/>
    <property type="match status" value="1"/>
</dbReference>
<evidence type="ECO:0000256" key="4">
    <source>
        <dbReference type="PIRSR" id="PIRSR000097-1"/>
    </source>
</evidence>